<dbReference type="CDD" id="cd04478">
    <property type="entry name" value="RPA2_DBD_D"/>
    <property type="match status" value="1"/>
</dbReference>
<dbReference type="GO" id="GO:0000724">
    <property type="term" value="P:double-strand break repair via homologous recombination"/>
    <property type="evidence" value="ECO:0007669"/>
    <property type="project" value="TreeGrafter"/>
</dbReference>
<dbReference type="Pfam" id="PF08784">
    <property type="entry name" value="RPA_C"/>
    <property type="match status" value="1"/>
</dbReference>
<keyword evidence="4" id="KW-0238">DNA-binding</keyword>
<dbReference type="GO" id="GO:0035861">
    <property type="term" value="C:site of double-strand break"/>
    <property type="evidence" value="ECO:0007669"/>
    <property type="project" value="TreeGrafter"/>
</dbReference>
<dbReference type="SUPFAM" id="SSF50249">
    <property type="entry name" value="Nucleic acid-binding proteins"/>
    <property type="match status" value="1"/>
</dbReference>
<reference evidence="7 8" key="1">
    <citation type="journal article" date="2012" name="Eukaryot. Cell">
        <title>Draft genome sequence of CBS 2479, the standard type strain of Trichosporon asahii.</title>
        <authorList>
            <person name="Yang R.Y."/>
            <person name="Li H.T."/>
            <person name="Zhu H."/>
            <person name="Zhou G.P."/>
            <person name="Wang M."/>
            <person name="Wang L."/>
        </authorList>
    </citation>
    <scope>NUCLEOTIDE SEQUENCE [LARGE SCALE GENOMIC DNA]</scope>
    <source>
        <strain evidence="8">ATCC 90039 / CBS 2479 / JCM 2466 / KCTC 7840 / NCYC 2677 / UAMH 7654</strain>
    </source>
</reference>
<sequence length="236" mass="25231">MHVQANRQGGRANQTLRPVTIKQIREAKQPHPDADWQIDGVDVSHIHYIGSVHNMATTATNVMYEIGDGTGYIETRQWLDSEADEQGKTAGIAQDKYVSMIGTLKKFNDKLHVSAQQIRPVDNSDEVYNHLLKALAVSLSYRNPTANGAPAGAGGVASANDYAAPGAAGGNASEYADLPPLERKIMEIIAAVDDDDGVHVSTVSRQCGGSGEEVMSAIENLMAEGRLFSTIDDLAA</sequence>
<proteinExistence type="inferred from homology"/>
<dbReference type="PIRSF" id="PIRSF036949">
    <property type="entry name" value="RPA32"/>
    <property type="match status" value="1"/>
</dbReference>
<keyword evidence="3" id="KW-0235">DNA replication</keyword>
<evidence type="ECO:0000256" key="5">
    <source>
        <dbReference type="ARBA" id="ARBA00023242"/>
    </source>
</evidence>
<keyword evidence="5" id="KW-0539">Nucleus</keyword>
<feature type="domain" description="Replication protein A C-terminal" evidence="6">
    <location>
        <begin position="156"/>
        <end position="233"/>
    </location>
</feature>
<evidence type="ECO:0000256" key="3">
    <source>
        <dbReference type="ARBA" id="ARBA00022705"/>
    </source>
</evidence>
<dbReference type="GO" id="GO:0005662">
    <property type="term" value="C:DNA replication factor A complex"/>
    <property type="evidence" value="ECO:0007669"/>
    <property type="project" value="TreeGrafter"/>
</dbReference>
<comment type="caution">
    <text evidence="7">The sequence shown here is derived from an EMBL/GenBank/DDBJ whole genome shotgun (WGS) entry which is preliminary data.</text>
</comment>
<comment type="subcellular location">
    <subcellularLocation>
        <location evidence="1">Nucleus</location>
    </subcellularLocation>
</comment>
<dbReference type="InterPro" id="IPR036390">
    <property type="entry name" value="WH_DNA-bd_sf"/>
</dbReference>
<dbReference type="PANTHER" id="PTHR13989:SF16">
    <property type="entry name" value="REPLICATION PROTEIN A2"/>
    <property type="match status" value="1"/>
</dbReference>
<dbReference type="RefSeq" id="XP_014179992.1">
    <property type="nucleotide sequence ID" value="XM_014324517.1"/>
</dbReference>
<dbReference type="GO" id="GO:0006260">
    <property type="term" value="P:DNA replication"/>
    <property type="evidence" value="ECO:0007669"/>
    <property type="project" value="UniProtKB-KW"/>
</dbReference>
<dbReference type="InterPro" id="IPR040260">
    <property type="entry name" value="RFA2-like"/>
</dbReference>
<evidence type="ECO:0000313" key="7">
    <source>
        <dbReference type="EMBL" id="EJT49383.1"/>
    </source>
</evidence>
<dbReference type="InterPro" id="IPR012340">
    <property type="entry name" value="NA-bd_OB-fold"/>
</dbReference>
<dbReference type="AlphaFoldDB" id="J5QVW7"/>
<dbReference type="GO" id="GO:0006289">
    <property type="term" value="P:nucleotide-excision repair"/>
    <property type="evidence" value="ECO:0007669"/>
    <property type="project" value="TreeGrafter"/>
</dbReference>
<evidence type="ECO:0000259" key="6">
    <source>
        <dbReference type="Pfam" id="PF08784"/>
    </source>
</evidence>
<dbReference type="InterPro" id="IPR014646">
    <property type="entry name" value="Rfa2/RPA32"/>
</dbReference>
<protein>
    <recommendedName>
        <fullName evidence="6">Replication protein A C-terminal domain-containing protein</fullName>
    </recommendedName>
</protein>
<dbReference type="OrthoDB" id="25571at2759"/>
<gene>
    <name evidence="7" type="ORF">A1Q1_01478</name>
</gene>
<evidence type="ECO:0000256" key="1">
    <source>
        <dbReference type="ARBA" id="ARBA00004123"/>
    </source>
</evidence>
<dbReference type="EMBL" id="ALBS01000172">
    <property type="protein sequence ID" value="EJT49383.1"/>
    <property type="molecule type" value="Genomic_DNA"/>
</dbReference>
<dbReference type="KEGG" id="tasa:A1Q1_01478"/>
<dbReference type="GO" id="GO:0000781">
    <property type="term" value="C:chromosome, telomeric region"/>
    <property type="evidence" value="ECO:0007669"/>
    <property type="project" value="TreeGrafter"/>
</dbReference>
<dbReference type="PANTHER" id="PTHR13989">
    <property type="entry name" value="REPLICATION PROTEIN A-RELATED"/>
    <property type="match status" value="1"/>
</dbReference>
<dbReference type="GO" id="GO:0003697">
    <property type="term" value="F:single-stranded DNA binding"/>
    <property type="evidence" value="ECO:0007669"/>
    <property type="project" value="TreeGrafter"/>
</dbReference>
<evidence type="ECO:0000256" key="4">
    <source>
        <dbReference type="ARBA" id="ARBA00023125"/>
    </source>
</evidence>
<evidence type="ECO:0000313" key="8">
    <source>
        <dbReference type="Proteomes" id="UP000002748"/>
    </source>
</evidence>
<dbReference type="Gene3D" id="1.10.10.10">
    <property type="entry name" value="Winged helix-like DNA-binding domain superfamily/Winged helix DNA-binding domain"/>
    <property type="match status" value="1"/>
</dbReference>
<accession>J5QVW7</accession>
<dbReference type="InterPro" id="IPR014892">
    <property type="entry name" value="RPA_C"/>
</dbReference>
<dbReference type="InterPro" id="IPR036388">
    <property type="entry name" value="WH-like_DNA-bd_sf"/>
</dbReference>
<dbReference type="GeneID" id="25984992"/>
<name>J5QVW7_TRIAS</name>
<dbReference type="SUPFAM" id="SSF46785">
    <property type="entry name" value="Winged helix' DNA-binding domain"/>
    <property type="match status" value="1"/>
</dbReference>
<dbReference type="HOGENOM" id="CLU_051033_0_1_1"/>
<comment type="similarity">
    <text evidence="2">Belongs to the replication factor A protein 2 family.</text>
</comment>
<dbReference type="Proteomes" id="UP000002748">
    <property type="component" value="Unassembled WGS sequence"/>
</dbReference>
<dbReference type="Gene3D" id="2.40.50.140">
    <property type="entry name" value="Nucleic acid-binding proteins"/>
    <property type="match status" value="1"/>
</dbReference>
<evidence type="ECO:0000256" key="2">
    <source>
        <dbReference type="ARBA" id="ARBA00007815"/>
    </source>
</evidence>
<organism evidence="7 8">
    <name type="scientific">Trichosporon asahii var. asahii (strain ATCC 90039 / CBS 2479 / JCM 2466 / KCTC 7840 / NBRC 103889/ NCYC 2677 / UAMH 7654)</name>
    <name type="common">Yeast</name>
    <dbReference type="NCBI Taxonomy" id="1186058"/>
    <lineage>
        <taxon>Eukaryota</taxon>
        <taxon>Fungi</taxon>
        <taxon>Dikarya</taxon>
        <taxon>Basidiomycota</taxon>
        <taxon>Agaricomycotina</taxon>
        <taxon>Tremellomycetes</taxon>
        <taxon>Trichosporonales</taxon>
        <taxon>Trichosporonaceae</taxon>
        <taxon>Trichosporon</taxon>
    </lineage>
</organism>
<dbReference type="VEuPathDB" id="FungiDB:A1Q1_01478"/>